<organism evidence="5">
    <name type="scientific">Schistocephalus solidus</name>
    <name type="common">Tapeworm</name>
    <dbReference type="NCBI Taxonomy" id="70667"/>
    <lineage>
        <taxon>Eukaryota</taxon>
        <taxon>Metazoa</taxon>
        <taxon>Spiralia</taxon>
        <taxon>Lophotrochozoa</taxon>
        <taxon>Platyhelminthes</taxon>
        <taxon>Cestoda</taxon>
        <taxon>Eucestoda</taxon>
        <taxon>Diphyllobothriidea</taxon>
        <taxon>Diphyllobothriidae</taxon>
        <taxon>Schistocephalus</taxon>
    </lineage>
</organism>
<dbReference type="InterPro" id="IPR013766">
    <property type="entry name" value="Thioredoxin_domain"/>
</dbReference>
<feature type="coiled-coil region" evidence="2">
    <location>
        <begin position="156"/>
        <end position="190"/>
    </location>
</feature>
<dbReference type="SMART" id="SM00562">
    <property type="entry name" value="NDK"/>
    <property type="match status" value="2"/>
</dbReference>
<evidence type="ECO:0000256" key="1">
    <source>
        <dbReference type="PROSITE-ProRule" id="PRU00706"/>
    </source>
</evidence>
<accession>A0A0X3P8S5</accession>
<feature type="domain" description="Nucleoside diphosphate kinase-like" evidence="4">
    <location>
        <begin position="376"/>
        <end position="508"/>
    </location>
</feature>
<dbReference type="AlphaFoldDB" id="A0A0X3P8S5"/>
<evidence type="ECO:0000259" key="4">
    <source>
        <dbReference type="SMART" id="SM00562"/>
    </source>
</evidence>
<dbReference type="Pfam" id="PF00334">
    <property type="entry name" value="NDK"/>
    <property type="match status" value="2"/>
</dbReference>
<feature type="compositionally biased region" description="Acidic residues" evidence="3">
    <location>
        <begin position="669"/>
        <end position="705"/>
    </location>
</feature>
<dbReference type="SUPFAM" id="SSF54919">
    <property type="entry name" value="Nucleoside diphosphate kinase, NDK"/>
    <property type="match status" value="3"/>
</dbReference>
<name>A0A0X3P8S5_SCHSO</name>
<sequence>LTDRLTRSSEGHLPAGLGAFQQFFYRGSAMNKGNKKEEQVQLEITTQEEWEDLMQMDGLKVIDVFQEWTGPCAALYGLFRTLKEELNDKMLIFATACADTVDSLEKYRGRSEPYFLFFGAAVLVNVVKGVNPPLMETTIREMLKNEKEAFAGFVARVEVEDLYLKAIEEAKEAEAKRKSLEMEIDQESTLVIICPPFVGTDQTDAIIEQFTSNEFEILLDETRQLDDDLIDAVLNDEMDDPDFGPRLNVMSKGPARLLLIAKGPQGVHEAIVPYILTADAPPADGEEATPPNPIVSIQESFGGGDPKAVIKFWKDKSTADAMRAKAFPDFVPAKAIVYRKEEVKEVKAEETPDDEDEDVDEEAEDVSSDIPDYDGQPRCVVLVRPSANAAYRNDIIEALKSSGFEIQTTREFILTEEAATEFYEDMASFAIFDDLIKEMTSGPILIIVVAKEEAYKAMRELLGPESFSHAQENSPQSLRAMFSSLPDVEKENDMTWIEATLGAPETQKQLLYFFPIETTFGLIKPDSVVLQEEILEIIRGAGFKIAAKKEHQLTPDELKVIYERSMDKPFFDDLVEYLSQAPSICLILKAQDGVEKWRALMGCADPDRAVDSYPDDVKPENLCLRAVYGRTGLDNAVHGSSSVEHAKACIELIFGADWDVKKKGQDTDTYLDGEGEGEGEDDGEGEDEDYEDGEGESGEGGEDGAEPTTAEA</sequence>
<dbReference type="PANTHER" id="PTHR46135">
    <property type="entry name" value="NME/NM23 FAMILY MEMBER 8"/>
    <property type="match status" value="1"/>
</dbReference>
<dbReference type="InterPro" id="IPR051766">
    <property type="entry name" value="TXND_domain-containing"/>
</dbReference>
<comment type="similarity">
    <text evidence="1">Belongs to the NDK family.</text>
</comment>
<feature type="domain" description="Nucleoside diphosphate kinase-like" evidence="4">
    <location>
        <begin position="516"/>
        <end position="661"/>
    </location>
</feature>
<dbReference type="InterPro" id="IPR034907">
    <property type="entry name" value="NDK-like_dom"/>
</dbReference>
<dbReference type="InterPro" id="IPR036249">
    <property type="entry name" value="Thioredoxin-like_sf"/>
</dbReference>
<feature type="non-terminal residue" evidence="5">
    <location>
        <position position="1"/>
    </location>
</feature>
<comment type="caution">
    <text evidence="1">Lacks conserved residue(s) required for the propagation of feature annotation.</text>
</comment>
<feature type="region of interest" description="Disordered" evidence="3">
    <location>
        <begin position="343"/>
        <end position="371"/>
    </location>
</feature>
<dbReference type="PROSITE" id="PS51374">
    <property type="entry name" value="NDPK_LIKE"/>
    <property type="match status" value="2"/>
</dbReference>
<dbReference type="Gene3D" id="3.40.30.10">
    <property type="entry name" value="Glutaredoxin"/>
    <property type="match status" value="1"/>
</dbReference>
<dbReference type="PANTHER" id="PTHR46135:SF3">
    <property type="entry name" value="NME_NM23 FAMILY MEMBER 8"/>
    <property type="match status" value="1"/>
</dbReference>
<evidence type="ECO:0000256" key="2">
    <source>
        <dbReference type="SAM" id="Coils"/>
    </source>
</evidence>
<feature type="region of interest" description="Disordered" evidence="3">
    <location>
        <begin position="663"/>
        <end position="712"/>
    </location>
</feature>
<dbReference type="SUPFAM" id="SSF52833">
    <property type="entry name" value="Thioredoxin-like"/>
    <property type="match status" value="1"/>
</dbReference>
<evidence type="ECO:0000313" key="5">
    <source>
        <dbReference type="EMBL" id="JAP48381.1"/>
    </source>
</evidence>
<protein>
    <submittedName>
        <fullName evidence="5">Thioredoxin domain-containing protein 3 homolog</fullName>
    </submittedName>
</protein>
<gene>
    <name evidence="5" type="primary">TXND3</name>
    <name evidence="5" type="ORF">TR164362</name>
</gene>
<dbReference type="Pfam" id="PF00085">
    <property type="entry name" value="Thioredoxin"/>
    <property type="match status" value="1"/>
</dbReference>
<dbReference type="EMBL" id="GEEE01014844">
    <property type="protein sequence ID" value="JAP48381.1"/>
    <property type="molecule type" value="Transcribed_RNA"/>
</dbReference>
<feature type="compositionally biased region" description="Acidic residues" evidence="3">
    <location>
        <begin position="351"/>
        <end position="367"/>
    </location>
</feature>
<keyword evidence="2" id="KW-0175">Coiled coil</keyword>
<dbReference type="InterPro" id="IPR036850">
    <property type="entry name" value="NDK-like_dom_sf"/>
</dbReference>
<proteinExistence type="inferred from homology"/>
<evidence type="ECO:0000256" key="3">
    <source>
        <dbReference type="SAM" id="MobiDB-lite"/>
    </source>
</evidence>
<dbReference type="Gene3D" id="3.30.70.141">
    <property type="entry name" value="Nucleoside diphosphate kinase-like domain"/>
    <property type="match status" value="3"/>
</dbReference>
<reference evidence="5" key="1">
    <citation type="submission" date="2016-01" db="EMBL/GenBank/DDBJ databases">
        <title>Reference transcriptome for the parasite Schistocephalus solidus: insights into the molecular evolution of parasitism.</title>
        <authorList>
            <person name="Hebert F.O."/>
            <person name="Grambauer S."/>
            <person name="Barber I."/>
            <person name="Landry C.R."/>
            <person name="Aubin-Horth N."/>
        </authorList>
    </citation>
    <scope>NUCLEOTIDE SEQUENCE</scope>
</reference>